<keyword evidence="2" id="KW-1185">Reference proteome</keyword>
<sequence length="130" mass="14382">MPLQPHKSNEIRFSMKSLKEQLLTPTKSAVKKNILGADVFIRRLTAQELLDYDEQAERIRESGTAQQQSVHSVEFILNALVDADGNALPVGDLPSAMELLAVHDNPALVDALVEVQKHSVIKIEEAEKNS</sequence>
<dbReference type="InterPro" id="IPR024410">
    <property type="entry name" value="Phage_TAC_12"/>
</dbReference>
<comment type="caution">
    <text evidence="1">The sequence shown here is derived from an EMBL/GenBank/DDBJ whole genome shotgun (WGS) entry which is preliminary data.</text>
</comment>
<reference evidence="2" key="1">
    <citation type="submission" date="2017-09" db="EMBL/GenBank/DDBJ databases">
        <title>FDA dAtabase for Regulatory Grade micrObial Sequences (FDA-ARGOS): Supporting development and validation of Infectious Disease Dx tests.</title>
        <authorList>
            <person name="Minogue T."/>
            <person name="Wolcott M."/>
            <person name="Wasieloski L."/>
            <person name="Aguilar W."/>
            <person name="Moore D."/>
            <person name="Tallon L."/>
            <person name="Sadzewicz L."/>
            <person name="Ott S."/>
            <person name="Zhao X."/>
            <person name="Nagaraj S."/>
            <person name="Vavikolanu K."/>
            <person name="Aluvathingal J."/>
            <person name="Nadendla S."/>
            <person name="Sichtig H."/>
        </authorList>
    </citation>
    <scope>NUCLEOTIDE SEQUENCE [LARGE SCALE GENOMIC DNA]</scope>
    <source>
        <strain evidence="2">FDAARGOS_387</strain>
    </source>
</reference>
<dbReference type="Pfam" id="PF16462">
    <property type="entry name" value="Phage_TAC_14"/>
    <property type="match status" value="1"/>
</dbReference>
<protein>
    <submittedName>
        <fullName evidence="1">Phage tail protein</fullName>
    </submittedName>
</protein>
<organism evidence="1 2">
    <name type="scientific">Budvicia aquatica</name>
    <dbReference type="NCBI Taxonomy" id="82979"/>
    <lineage>
        <taxon>Bacteria</taxon>
        <taxon>Pseudomonadati</taxon>
        <taxon>Pseudomonadota</taxon>
        <taxon>Gammaproteobacteria</taxon>
        <taxon>Enterobacterales</taxon>
        <taxon>Budviciaceae</taxon>
        <taxon>Budvicia</taxon>
    </lineage>
</organism>
<evidence type="ECO:0000313" key="2">
    <source>
        <dbReference type="Proteomes" id="UP000224974"/>
    </source>
</evidence>
<dbReference type="Proteomes" id="UP000224974">
    <property type="component" value="Unassembled WGS sequence"/>
</dbReference>
<dbReference type="STRING" id="1111728.GCA_000427805_03971"/>
<evidence type="ECO:0000313" key="1">
    <source>
        <dbReference type="EMBL" id="PHI31032.1"/>
    </source>
</evidence>
<gene>
    <name evidence="1" type="ORF">CRN84_17675</name>
</gene>
<accession>A0A2C6DRT0</accession>
<dbReference type="AlphaFoldDB" id="A0A2C6DRT0"/>
<proteinExistence type="predicted"/>
<dbReference type="OrthoDB" id="6493711at2"/>
<dbReference type="EMBL" id="PDDX01000001">
    <property type="protein sequence ID" value="PHI31032.1"/>
    <property type="molecule type" value="Genomic_DNA"/>
</dbReference>
<name>A0A2C6DRT0_9GAMM</name>